<evidence type="ECO:0000256" key="1">
    <source>
        <dbReference type="SAM" id="MobiDB-lite"/>
    </source>
</evidence>
<gene>
    <name evidence="2" type="ORF">IDH45_07960</name>
</gene>
<accession>A0A927C8C4</accession>
<name>A0A927C8C4_9BACL</name>
<reference evidence="2" key="1">
    <citation type="submission" date="2020-09" db="EMBL/GenBank/DDBJ databases">
        <title>A novel bacterium of genus Paenibacillus, isolated from South China Sea.</title>
        <authorList>
            <person name="Huang H."/>
            <person name="Mo K."/>
            <person name="Hu Y."/>
        </authorList>
    </citation>
    <scope>NUCLEOTIDE SEQUENCE</scope>
    <source>
        <strain evidence="2">IB182363</strain>
    </source>
</reference>
<dbReference type="InterPro" id="IPR024997">
    <property type="entry name" value="DUF3892"/>
</dbReference>
<dbReference type="Proteomes" id="UP000639396">
    <property type="component" value="Unassembled WGS sequence"/>
</dbReference>
<proteinExistence type="predicted"/>
<evidence type="ECO:0000313" key="3">
    <source>
        <dbReference type="Proteomes" id="UP000639396"/>
    </source>
</evidence>
<protein>
    <submittedName>
        <fullName evidence="2">DUF3892 domain-containing protein</fullName>
    </submittedName>
</protein>
<evidence type="ECO:0000313" key="2">
    <source>
        <dbReference type="EMBL" id="MBD2861912.1"/>
    </source>
</evidence>
<dbReference type="Pfam" id="PF13031">
    <property type="entry name" value="DUF3892"/>
    <property type="match status" value="1"/>
</dbReference>
<dbReference type="AlphaFoldDB" id="A0A927C8C4"/>
<dbReference type="RefSeq" id="WP_190926319.1">
    <property type="nucleotide sequence ID" value="NZ_JACXJA010000007.1"/>
</dbReference>
<feature type="compositionally biased region" description="Polar residues" evidence="1">
    <location>
        <begin position="71"/>
        <end position="81"/>
    </location>
</feature>
<organism evidence="2 3">
    <name type="scientific">Paenibacillus oceani</name>
    <dbReference type="NCBI Taxonomy" id="2772510"/>
    <lineage>
        <taxon>Bacteria</taxon>
        <taxon>Bacillati</taxon>
        <taxon>Bacillota</taxon>
        <taxon>Bacilli</taxon>
        <taxon>Bacillales</taxon>
        <taxon>Paenibacillaceae</taxon>
        <taxon>Paenibacillus</taxon>
    </lineage>
</organism>
<sequence>MNSNSNNERETFVAVQKNGDGDITAFQTSTGRTLNYEQALAEVQGGQIAGVNAFKGRDGETYIRGDADGDPTNNLDNLPTF</sequence>
<dbReference type="EMBL" id="JACXJA010000007">
    <property type="protein sequence ID" value="MBD2861912.1"/>
    <property type="molecule type" value="Genomic_DNA"/>
</dbReference>
<feature type="region of interest" description="Disordered" evidence="1">
    <location>
        <begin position="62"/>
        <end position="81"/>
    </location>
</feature>
<comment type="caution">
    <text evidence="2">The sequence shown here is derived from an EMBL/GenBank/DDBJ whole genome shotgun (WGS) entry which is preliminary data.</text>
</comment>
<keyword evidence="3" id="KW-1185">Reference proteome</keyword>